<name>A0A1Y1N8V7_PHOPY</name>
<feature type="transmembrane region" description="Helical" evidence="2">
    <location>
        <begin position="89"/>
        <end position="109"/>
    </location>
</feature>
<organism evidence="4">
    <name type="scientific">Photinus pyralis</name>
    <name type="common">Common eastern firefly</name>
    <name type="synonym">Lampyris pyralis</name>
    <dbReference type="NCBI Taxonomy" id="7054"/>
    <lineage>
        <taxon>Eukaryota</taxon>
        <taxon>Metazoa</taxon>
        <taxon>Ecdysozoa</taxon>
        <taxon>Arthropoda</taxon>
        <taxon>Hexapoda</taxon>
        <taxon>Insecta</taxon>
        <taxon>Pterygota</taxon>
        <taxon>Neoptera</taxon>
        <taxon>Endopterygota</taxon>
        <taxon>Coleoptera</taxon>
        <taxon>Polyphaga</taxon>
        <taxon>Elateriformia</taxon>
        <taxon>Elateroidea</taxon>
        <taxon>Lampyridae</taxon>
        <taxon>Lampyrinae</taxon>
        <taxon>Photinus</taxon>
    </lineage>
</organism>
<feature type="transmembrane region" description="Helical" evidence="2">
    <location>
        <begin position="385"/>
        <end position="407"/>
    </location>
</feature>
<feature type="transmembrane region" description="Helical" evidence="2">
    <location>
        <begin position="419"/>
        <end position="437"/>
    </location>
</feature>
<sequence>MAVKKTEDLENKLLPPDGGWGIVVALAVATVFGSIIVPTGVFGVVYGPFLATIGDETSGTAIVNSVFNTVLCFTGLPANQLLQRTSYRVVGLLGALLYFLGSFSCIFVTSRAQLVITWGILQGMGFGLMMPAVFTAFNRYFDTRRNAAMAMAQVLVAALNISFPFLATLSMDTFGFRGTVALISAYGLHCFPAMLSLQPVEWYMKKEPLDANSQMYQLSGNNLEENKEPVPTLCTSTRRDRKLLDAWKSVEKALDLGLFKQPSFVNIVLGLSLSMTSDLAFISIFPLLLTTAGFSTDELTLVMTTYFTADLISRIFVFLLTSRIDISSRKLFLFGALFSAIFRILYVVGDSFWWIVVISAVLGFLRSFIQIPLPLVVAEAFPTRFVTAFSLYMVVCGCVALSFGPLMSFVKQTTGRLDMVVHLLTLAHILCAVPWLIEMVYAKFVRK</sequence>
<keyword evidence="2" id="KW-0812">Transmembrane</keyword>
<dbReference type="InterPro" id="IPR011701">
    <property type="entry name" value="MFS"/>
</dbReference>
<evidence type="ECO:0000256" key="2">
    <source>
        <dbReference type="SAM" id="Phobius"/>
    </source>
</evidence>
<dbReference type="InterPro" id="IPR050327">
    <property type="entry name" value="Proton-linked_MCT"/>
</dbReference>
<dbReference type="InterPro" id="IPR036259">
    <property type="entry name" value="MFS_trans_sf"/>
</dbReference>
<evidence type="ECO:0000256" key="1">
    <source>
        <dbReference type="ARBA" id="ARBA00004141"/>
    </source>
</evidence>
<feature type="transmembrane region" description="Helical" evidence="2">
    <location>
        <begin position="331"/>
        <end position="348"/>
    </location>
</feature>
<dbReference type="Gene3D" id="1.20.1250.20">
    <property type="entry name" value="MFS general substrate transporter like domains"/>
    <property type="match status" value="1"/>
</dbReference>
<dbReference type="SUPFAM" id="SSF103473">
    <property type="entry name" value="MFS general substrate transporter"/>
    <property type="match status" value="1"/>
</dbReference>
<feature type="transmembrane region" description="Helical" evidence="2">
    <location>
        <begin position="149"/>
        <end position="168"/>
    </location>
</feature>
<dbReference type="PANTHER" id="PTHR11360:SF309">
    <property type="entry name" value="MONOCARBOXYLATE TRANSPORTER 7-LIKE PROTEIN"/>
    <property type="match status" value="1"/>
</dbReference>
<evidence type="ECO:0000313" key="4">
    <source>
        <dbReference type="EMBL" id="JAV93035.1"/>
    </source>
</evidence>
<feature type="transmembrane region" description="Helical" evidence="2">
    <location>
        <begin position="174"/>
        <end position="197"/>
    </location>
</feature>
<dbReference type="InterPro" id="IPR020846">
    <property type="entry name" value="MFS_dom"/>
</dbReference>
<dbReference type="AlphaFoldDB" id="A0A1Y1N8V7"/>
<feature type="transmembrane region" description="Helical" evidence="2">
    <location>
        <begin position="115"/>
        <end position="137"/>
    </location>
</feature>
<dbReference type="PROSITE" id="PS50850">
    <property type="entry name" value="MFS"/>
    <property type="match status" value="1"/>
</dbReference>
<evidence type="ECO:0000259" key="3">
    <source>
        <dbReference type="PROSITE" id="PS50850"/>
    </source>
</evidence>
<keyword evidence="2" id="KW-0472">Membrane</keyword>
<accession>A0A1Y1N8V7</accession>
<dbReference type="GO" id="GO:0016020">
    <property type="term" value="C:membrane"/>
    <property type="evidence" value="ECO:0007669"/>
    <property type="project" value="UniProtKB-SubCell"/>
</dbReference>
<feature type="transmembrane region" description="Helical" evidence="2">
    <location>
        <begin position="264"/>
        <end position="289"/>
    </location>
</feature>
<dbReference type="GO" id="GO:0008028">
    <property type="term" value="F:monocarboxylic acid transmembrane transporter activity"/>
    <property type="evidence" value="ECO:0007669"/>
    <property type="project" value="TreeGrafter"/>
</dbReference>
<dbReference type="EMBL" id="GEZM01012259">
    <property type="protein sequence ID" value="JAV93035.1"/>
    <property type="molecule type" value="Transcribed_RNA"/>
</dbReference>
<feature type="transmembrane region" description="Helical" evidence="2">
    <location>
        <begin position="354"/>
        <end position="378"/>
    </location>
</feature>
<feature type="domain" description="Major facilitator superfamily (MFS) profile" evidence="3">
    <location>
        <begin position="22"/>
        <end position="447"/>
    </location>
</feature>
<proteinExistence type="predicted"/>
<comment type="subcellular location">
    <subcellularLocation>
        <location evidence="1">Membrane</location>
        <topology evidence="1">Multi-pass membrane protein</topology>
    </subcellularLocation>
</comment>
<reference evidence="4" key="1">
    <citation type="journal article" date="2016" name="Sci. Rep.">
        <title>Molecular characterization of firefly nuptial gifts: a multi-omics approach sheds light on postcopulatory sexual selection.</title>
        <authorList>
            <person name="Al-Wathiqui N."/>
            <person name="Fallon T.R."/>
            <person name="South A."/>
            <person name="Weng J.K."/>
            <person name="Lewis S.M."/>
        </authorList>
    </citation>
    <scope>NUCLEOTIDE SEQUENCE</scope>
</reference>
<protein>
    <recommendedName>
        <fullName evidence="3">Major facilitator superfamily (MFS) profile domain-containing protein</fullName>
    </recommendedName>
</protein>
<feature type="transmembrane region" description="Helical" evidence="2">
    <location>
        <begin position="301"/>
        <end position="319"/>
    </location>
</feature>
<feature type="transmembrane region" description="Helical" evidence="2">
    <location>
        <begin position="61"/>
        <end position="82"/>
    </location>
</feature>
<dbReference type="Pfam" id="PF07690">
    <property type="entry name" value="MFS_1"/>
    <property type="match status" value="1"/>
</dbReference>
<dbReference type="PANTHER" id="PTHR11360">
    <property type="entry name" value="MONOCARBOXYLATE TRANSPORTER"/>
    <property type="match status" value="1"/>
</dbReference>
<feature type="transmembrane region" description="Helical" evidence="2">
    <location>
        <begin position="20"/>
        <end position="49"/>
    </location>
</feature>
<keyword evidence="2" id="KW-1133">Transmembrane helix</keyword>